<evidence type="ECO:0000313" key="4">
    <source>
        <dbReference type="Proteomes" id="UP001247620"/>
    </source>
</evidence>
<feature type="compositionally biased region" description="Polar residues" evidence="1">
    <location>
        <begin position="40"/>
        <end position="51"/>
    </location>
</feature>
<name>A0ABU1T860_9SPHI</name>
<dbReference type="Pfam" id="PF07995">
    <property type="entry name" value="GSDH"/>
    <property type="match status" value="1"/>
</dbReference>
<dbReference type="InterPro" id="IPR011041">
    <property type="entry name" value="Quinoprot_gluc/sorb_DH_b-prop"/>
</dbReference>
<evidence type="ECO:0000259" key="2">
    <source>
        <dbReference type="Pfam" id="PF07995"/>
    </source>
</evidence>
<protein>
    <submittedName>
        <fullName evidence="3">Glucose/arabinose dehydrogenase</fullName>
    </submittedName>
</protein>
<dbReference type="SUPFAM" id="SSF50952">
    <property type="entry name" value="Soluble quinoprotein glucose dehydrogenase"/>
    <property type="match status" value="1"/>
</dbReference>
<gene>
    <name evidence="3" type="ORF">J2W55_000869</name>
</gene>
<evidence type="ECO:0000256" key="1">
    <source>
        <dbReference type="SAM" id="MobiDB-lite"/>
    </source>
</evidence>
<dbReference type="PANTHER" id="PTHR19328:SF75">
    <property type="entry name" value="ALDOSE SUGAR DEHYDROGENASE YLII"/>
    <property type="match status" value="1"/>
</dbReference>
<dbReference type="InterPro" id="IPR012938">
    <property type="entry name" value="Glc/Sorbosone_DH"/>
</dbReference>
<dbReference type="InterPro" id="IPR011042">
    <property type="entry name" value="6-blade_b-propeller_TolB-like"/>
</dbReference>
<dbReference type="PANTHER" id="PTHR19328">
    <property type="entry name" value="HEDGEHOG-INTERACTING PROTEIN"/>
    <property type="match status" value="1"/>
</dbReference>
<keyword evidence="4" id="KW-1185">Reference proteome</keyword>
<proteinExistence type="predicted"/>
<dbReference type="RefSeq" id="WP_310092357.1">
    <property type="nucleotide sequence ID" value="NZ_JAVDUU010000001.1"/>
</dbReference>
<organism evidence="3 4">
    <name type="scientific">Mucilaginibacter pocheonensis</name>
    <dbReference type="NCBI Taxonomy" id="398050"/>
    <lineage>
        <taxon>Bacteria</taxon>
        <taxon>Pseudomonadati</taxon>
        <taxon>Bacteroidota</taxon>
        <taxon>Sphingobacteriia</taxon>
        <taxon>Sphingobacteriales</taxon>
        <taxon>Sphingobacteriaceae</taxon>
        <taxon>Mucilaginibacter</taxon>
    </lineage>
</organism>
<reference evidence="3 4" key="1">
    <citation type="submission" date="2023-07" db="EMBL/GenBank/DDBJ databases">
        <title>Sorghum-associated microbial communities from plants grown in Nebraska, USA.</title>
        <authorList>
            <person name="Schachtman D."/>
        </authorList>
    </citation>
    <scope>NUCLEOTIDE SEQUENCE [LARGE SCALE GENOMIC DNA]</scope>
    <source>
        <strain evidence="3 4">3262</strain>
    </source>
</reference>
<feature type="region of interest" description="Disordered" evidence="1">
    <location>
        <begin position="40"/>
        <end position="62"/>
    </location>
</feature>
<dbReference type="Proteomes" id="UP001247620">
    <property type="component" value="Unassembled WGS sequence"/>
</dbReference>
<dbReference type="Gene3D" id="2.120.10.30">
    <property type="entry name" value="TolB, C-terminal domain"/>
    <property type="match status" value="1"/>
</dbReference>
<sequence length="413" mass="44502">MSSINNKTLLTGLIFLATINAGYNGNCSAATIMQKDTTTAPVETKNPNSNYKPAYAGQTRAPGVKTKTPLSVTVINSTLKQPWAICNLPDGRFLITEKAGTMKILKADGRTDKQITGLPAVLAQGQGGLLDVNIDPAFASNRMIYWDYAEQTSTGSLLAVAKGKLAADESKIENVTVIYRAEPAYKGSLQYGSRILFDKQGNLFVSTGERGADDIRVKAQDLSAAIGKIIHITKTGKAVPGGPFARTDNAKPEIYAYGLRNPEGMTWNPQTGELWEAEFGPRGGDEINIIRPGKNYGWPLVTYGIEYSGGKVGEGIQQQSGITQPVYYWDPSISPSGITFYNSHVIAEWKGNLFVGGLGGSHIARLVISANKVIGEERLLKDKGERFRALTTGKDGALYAVTDGGKLYRIAKK</sequence>
<evidence type="ECO:0000313" key="3">
    <source>
        <dbReference type="EMBL" id="MDR6941041.1"/>
    </source>
</evidence>
<feature type="domain" description="Glucose/Sorbosone dehydrogenase" evidence="2">
    <location>
        <begin position="79"/>
        <end position="409"/>
    </location>
</feature>
<accession>A0ABU1T860</accession>
<comment type="caution">
    <text evidence="3">The sequence shown here is derived from an EMBL/GenBank/DDBJ whole genome shotgun (WGS) entry which is preliminary data.</text>
</comment>
<dbReference type="EMBL" id="JAVDUU010000001">
    <property type="protein sequence ID" value="MDR6941041.1"/>
    <property type="molecule type" value="Genomic_DNA"/>
</dbReference>